<dbReference type="InterPro" id="IPR052709">
    <property type="entry name" value="Transposase-MT_Hybrid"/>
</dbReference>
<dbReference type="GO" id="GO:0000014">
    <property type="term" value="F:single-stranded DNA endodeoxyribonuclease activity"/>
    <property type="evidence" value="ECO:0007669"/>
    <property type="project" value="TreeGrafter"/>
</dbReference>
<dbReference type="AlphaFoldDB" id="A0A8K0G1I7"/>
<proteinExistence type="predicted"/>
<evidence type="ECO:0000313" key="2">
    <source>
        <dbReference type="Proteomes" id="UP000801492"/>
    </source>
</evidence>
<dbReference type="Gene3D" id="3.30.420.10">
    <property type="entry name" value="Ribonuclease H-like superfamily/Ribonuclease H"/>
    <property type="match status" value="1"/>
</dbReference>
<dbReference type="GO" id="GO:0005634">
    <property type="term" value="C:nucleus"/>
    <property type="evidence" value="ECO:0007669"/>
    <property type="project" value="TreeGrafter"/>
</dbReference>
<dbReference type="OrthoDB" id="8190546at2759"/>
<dbReference type="InterPro" id="IPR036397">
    <property type="entry name" value="RNaseH_sf"/>
</dbReference>
<dbReference type="GO" id="GO:0031297">
    <property type="term" value="P:replication fork processing"/>
    <property type="evidence" value="ECO:0007669"/>
    <property type="project" value="TreeGrafter"/>
</dbReference>
<gene>
    <name evidence="1" type="ORF">ILUMI_17798</name>
</gene>
<evidence type="ECO:0000313" key="1">
    <source>
        <dbReference type="EMBL" id="KAF2888375.1"/>
    </source>
</evidence>
<sequence>CGDEIKNVMGDDCPHQTTVSCWYREFRREDFSTKDKPRSGRPSDVVTPDVINTVSNLIIEETLAISAPSVHKILHEHLKVRKVYTLWVFHALTVEQMACRVVCCKKMLLDYANGAPRYLNNFATGDETWLYYYDVRSKRKNQEWLFENEETPTERTVTASWYVNECLTEVFEQLKKLRPHSRMDTWHFHHDNARPHAARLTPDLAPCDFGLFSLAKGKLKGRKFRTDKELLAPWDQACAELPESNW</sequence>
<dbReference type="GO" id="GO:0000793">
    <property type="term" value="C:condensed chromosome"/>
    <property type="evidence" value="ECO:0007669"/>
    <property type="project" value="TreeGrafter"/>
</dbReference>
<dbReference type="GO" id="GO:0003690">
    <property type="term" value="F:double-stranded DNA binding"/>
    <property type="evidence" value="ECO:0007669"/>
    <property type="project" value="TreeGrafter"/>
</dbReference>
<dbReference type="GO" id="GO:0035861">
    <property type="term" value="C:site of double-strand break"/>
    <property type="evidence" value="ECO:0007669"/>
    <property type="project" value="TreeGrafter"/>
</dbReference>
<reference evidence="1" key="1">
    <citation type="submission" date="2019-08" db="EMBL/GenBank/DDBJ databases">
        <title>The genome of the North American firefly Photinus pyralis.</title>
        <authorList>
            <consortium name="Photinus pyralis genome working group"/>
            <person name="Fallon T.R."/>
            <person name="Sander Lower S.E."/>
            <person name="Weng J.-K."/>
        </authorList>
    </citation>
    <scope>NUCLEOTIDE SEQUENCE</scope>
    <source>
        <strain evidence="1">TRF0915ILg1</strain>
        <tissue evidence="1">Whole body</tissue>
    </source>
</reference>
<evidence type="ECO:0008006" key="3">
    <source>
        <dbReference type="Google" id="ProtNLM"/>
    </source>
</evidence>
<dbReference type="Proteomes" id="UP000801492">
    <property type="component" value="Unassembled WGS sequence"/>
</dbReference>
<feature type="non-terminal residue" evidence="1">
    <location>
        <position position="1"/>
    </location>
</feature>
<dbReference type="GO" id="GO:0015074">
    <property type="term" value="P:DNA integration"/>
    <property type="evidence" value="ECO:0007669"/>
    <property type="project" value="TreeGrafter"/>
</dbReference>
<dbReference type="GO" id="GO:0006303">
    <property type="term" value="P:double-strand break repair via nonhomologous end joining"/>
    <property type="evidence" value="ECO:0007669"/>
    <property type="project" value="TreeGrafter"/>
</dbReference>
<comment type="caution">
    <text evidence="1">The sequence shown here is derived from an EMBL/GenBank/DDBJ whole genome shotgun (WGS) entry which is preliminary data.</text>
</comment>
<keyword evidence="2" id="KW-1185">Reference proteome</keyword>
<dbReference type="GO" id="GO:0042800">
    <property type="term" value="F:histone H3K4 methyltransferase activity"/>
    <property type="evidence" value="ECO:0007669"/>
    <property type="project" value="TreeGrafter"/>
</dbReference>
<organism evidence="1 2">
    <name type="scientific">Ignelater luminosus</name>
    <name type="common">Cucubano</name>
    <name type="synonym">Pyrophorus luminosus</name>
    <dbReference type="NCBI Taxonomy" id="2038154"/>
    <lineage>
        <taxon>Eukaryota</taxon>
        <taxon>Metazoa</taxon>
        <taxon>Ecdysozoa</taxon>
        <taxon>Arthropoda</taxon>
        <taxon>Hexapoda</taxon>
        <taxon>Insecta</taxon>
        <taxon>Pterygota</taxon>
        <taxon>Neoptera</taxon>
        <taxon>Endopterygota</taxon>
        <taxon>Coleoptera</taxon>
        <taxon>Polyphaga</taxon>
        <taxon>Elateriformia</taxon>
        <taxon>Elateroidea</taxon>
        <taxon>Elateridae</taxon>
        <taxon>Agrypninae</taxon>
        <taxon>Pyrophorini</taxon>
        <taxon>Ignelater</taxon>
    </lineage>
</organism>
<dbReference type="EMBL" id="VTPC01077848">
    <property type="protein sequence ID" value="KAF2888375.1"/>
    <property type="molecule type" value="Genomic_DNA"/>
</dbReference>
<dbReference type="GO" id="GO:0044547">
    <property type="term" value="F:DNA topoisomerase binding"/>
    <property type="evidence" value="ECO:0007669"/>
    <property type="project" value="TreeGrafter"/>
</dbReference>
<dbReference type="PANTHER" id="PTHR46060">
    <property type="entry name" value="MARINER MOS1 TRANSPOSASE-LIKE PROTEIN"/>
    <property type="match status" value="1"/>
</dbReference>
<protein>
    <recommendedName>
        <fullName evidence="3">Mos1 transposase HTH domain-containing protein</fullName>
    </recommendedName>
</protein>
<dbReference type="GO" id="GO:0000729">
    <property type="term" value="P:DNA double-strand break processing"/>
    <property type="evidence" value="ECO:0007669"/>
    <property type="project" value="TreeGrafter"/>
</dbReference>
<accession>A0A8K0G1I7</accession>
<dbReference type="GO" id="GO:0044774">
    <property type="term" value="P:mitotic DNA integrity checkpoint signaling"/>
    <property type="evidence" value="ECO:0007669"/>
    <property type="project" value="TreeGrafter"/>
</dbReference>
<dbReference type="GO" id="GO:0046975">
    <property type="term" value="F:histone H3K36 methyltransferase activity"/>
    <property type="evidence" value="ECO:0007669"/>
    <property type="project" value="TreeGrafter"/>
</dbReference>
<name>A0A8K0G1I7_IGNLU</name>
<dbReference type="GO" id="GO:0003697">
    <property type="term" value="F:single-stranded DNA binding"/>
    <property type="evidence" value="ECO:0007669"/>
    <property type="project" value="TreeGrafter"/>
</dbReference>
<dbReference type="PANTHER" id="PTHR46060:SF2">
    <property type="entry name" value="HISTONE-LYSINE N-METHYLTRANSFERASE SETMAR"/>
    <property type="match status" value="1"/>
</dbReference>